<dbReference type="PANTHER" id="PTHR43000">
    <property type="entry name" value="DTDP-D-GLUCOSE 4,6-DEHYDRATASE-RELATED"/>
    <property type="match status" value="1"/>
</dbReference>
<evidence type="ECO:0000256" key="2">
    <source>
        <dbReference type="ARBA" id="ARBA00007637"/>
    </source>
</evidence>
<comment type="similarity">
    <text evidence="2">Belongs to the NAD(P)-dependent epimerase/dehydratase family.</text>
</comment>
<sequence>MKILITGASGFVGNVLLEKLNNDYLHALGRSLPNALKKEQFFKHDIDEKGNYSDALHNVDVVIHLAARVHVMNDSTTNPIEEYRKVNTRGTENLAFQAAKAGVKRFIFVSSIKVNGESSLSGIPFKFSDESRPQDDYGLSKAEAEKKLLAIGKKMNMETVIIRPTLVYGPGVKGNFASLLSLVAKGIPLPFGCIKSNKRSLVSVENLVDLVIKCIEHPKAANQIFLVSDNHDVSTSEMIREMAIALGKTEWQLPLPVCCYAAAGKLFNKSDVVDRLTGSLQVDISHTKKTLGWVPPQSLKEGFKQTAEAFVRSKKSNGKA</sequence>
<protein>
    <submittedName>
        <fullName evidence="4">Glycosyltransferase</fullName>
    </submittedName>
</protein>
<gene>
    <name evidence="4" type="primary">qnr1</name>
</gene>
<proteinExistence type="inferred from homology"/>
<evidence type="ECO:0000256" key="1">
    <source>
        <dbReference type="ARBA" id="ARBA00005125"/>
    </source>
</evidence>
<dbReference type="InterPro" id="IPR001509">
    <property type="entry name" value="Epimerase_deHydtase"/>
</dbReference>
<dbReference type="SUPFAM" id="SSF51735">
    <property type="entry name" value="NAD(P)-binding Rossmann-fold domains"/>
    <property type="match status" value="1"/>
</dbReference>
<dbReference type="AlphaFoldDB" id="A0A5P5X5A1"/>
<dbReference type="InterPro" id="IPR036291">
    <property type="entry name" value="NAD(P)-bd_dom_sf"/>
</dbReference>
<reference evidence="4" key="1">
    <citation type="journal article" date="2019" name="Int. J. Food Microbiol.">
        <title>Developing a novel molecular serotyping system based on capsular polysaccharide synthesis gene clusters of Vibrio parahaemolyticus.</title>
        <authorList>
            <person name="Pang Y."/>
            <person name="Guo X."/>
            <person name="Tian X."/>
            <person name="Liu F."/>
            <person name="Wang L."/>
            <person name="Wu J."/>
            <person name="Zhang S."/>
            <person name="Li S."/>
            <person name="Liu B."/>
        </authorList>
    </citation>
    <scope>NUCLEOTIDE SEQUENCE</scope>
    <source>
        <strain evidence="4">G3582</strain>
    </source>
</reference>
<name>A0A5P5X5A1_VIBPH</name>
<feature type="domain" description="NAD-dependent epimerase/dehydratase" evidence="3">
    <location>
        <begin position="3"/>
        <end position="224"/>
    </location>
</feature>
<dbReference type="RefSeq" id="WP_140114315.1">
    <property type="nucleotide sequence ID" value="NZ_CANUIP010000004.1"/>
</dbReference>
<evidence type="ECO:0000313" key="4">
    <source>
        <dbReference type="EMBL" id="QFF90402.1"/>
    </source>
</evidence>
<dbReference type="EMBL" id="MK473645">
    <property type="protein sequence ID" value="QFF90402.1"/>
    <property type="molecule type" value="Genomic_DNA"/>
</dbReference>
<dbReference type="Gene3D" id="3.40.50.720">
    <property type="entry name" value="NAD(P)-binding Rossmann-like Domain"/>
    <property type="match status" value="1"/>
</dbReference>
<dbReference type="CDD" id="cd05232">
    <property type="entry name" value="UDP_G4E_4_SDR_e"/>
    <property type="match status" value="1"/>
</dbReference>
<evidence type="ECO:0000259" key="3">
    <source>
        <dbReference type="Pfam" id="PF01370"/>
    </source>
</evidence>
<dbReference type="Pfam" id="PF01370">
    <property type="entry name" value="Epimerase"/>
    <property type="match status" value="1"/>
</dbReference>
<dbReference type="GO" id="GO:0016740">
    <property type="term" value="F:transferase activity"/>
    <property type="evidence" value="ECO:0007669"/>
    <property type="project" value="UniProtKB-KW"/>
</dbReference>
<organism evidence="4">
    <name type="scientific">Vibrio parahaemolyticus</name>
    <dbReference type="NCBI Taxonomy" id="670"/>
    <lineage>
        <taxon>Bacteria</taxon>
        <taxon>Pseudomonadati</taxon>
        <taxon>Pseudomonadota</taxon>
        <taxon>Gammaproteobacteria</taxon>
        <taxon>Vibrionales</taxon>
        <taxon>Vibrionaceae</taxon>
        <taxon>Vibrio</taxon>
    </lineage>
</organism>
<comment type="pathway">
    <text evidence="1">Bacterial outer membrane biogenesis; LPS O-antigen biosynthesis.</text>
</comment>
<keyword evidence="4" id="KW-0808">Transferase</keyword>
<accession>A0A5P5X5A1</accession>